<gene>
    <name evidence="1" type="ORF">NPIL_663481</name>
</gene>
<comment type="caution">
    <text evidence="1">The sequence shown here is derived from an EMBL/GenBank/DDBJ whole genome shotgun (WGS) entry which is preliminary data.</text>
</comment>
<accession>A0A8X6UIH0</accession>
<proteinExistence type="predicted"/>
<organism evidence="1 2">
    <name type="scientific">Nephila pilipes</name>
    <name type="common">Giant wood spider</name>
    <name type="synonym">Nephila maculata</name>
    <dbReference type="NCBI Taxonomy" id="299642"/>
    <lineage>
        <taxon>Eukaryota</taxon>
        <taxon>Metazoa</taxon>
        <taxon>Ecdysozoa</taxon>
        <taxon>Arthropoda</taxon>
        <taxon>Chelicerata</taxon>
        <taxon>Arachnida</taxon>
        <taxon>Araneae</taxon>
        <taxon>Araneomorphae</taxon>
        <taxon>Entelegynae</taxon>
        <taxon>Araneoidea</taxon>
        <taxon>Nephilidae</taxon>
        <taxon>Nephila</taxon>
    </lineage>
</organism>
<reference evidence="1" key="1">
    <citation type="submission" date="2020-08" db="EMBL/GenBank/DDBJ databases">
        <title>Multicomponent nature underlies the extraordinary mechanical properties of spider dragline silk.</title>
        <authorList>
            <person name="Kono N."/>
            <person name="Nakamura H."/>
            <person name="Mori M."/>
            <person name="Yoshida Y."/>
            <person name="Ohtoshi R."/>
            <person name="Malay A.D."/>
            <person name="Moran D.A.P."/>
            <person name="Tomita M."/>
            <person name="Numata K."/>
            <person name="Arakawa K."/>
        </authorList>
    </citation>
    <scope>NUCLEOTIDE SEQUENCE</scope>
</reference>
<protein>
    <submittedName>
        <fullName evidence="1">Uncharacterized protein</fullName>
    </submittedName>
</protein>
<keyword evidence="2" id="KW-1185">Reference proteome</keyword>
<name>A0A8X6UIH0_NEPPI</name>
<evidence type="ECO:0000313" key="2">
    <source>
        <dbReference type="Proteomes" id="UP000887013"/>
    </source>
</evidence>
<sequence length="140" mass="16597">MHCNYYALKKALPIEVTITPQRRFIFLKRLLRLKEGSSYWTDYYASKKAHLIGQTIMPQRRLIPLKRLLCLKEGSSHWRDCVPQEAHSSEETNTCLKEGFTHWRDYYASKKDQLIEETIMLQRRLIPLERLLCLKEGSAN</sequence>
<evidence type="ECO:0000313" key="1">
    <source>
        <dbReference type="EMBL" id="GFU18303.1"/>
    </source>
</evidence>
<dbReference type="EMBL" id="BMAW01126789">
    <property type="protein sequence ID" value="GFU18303.1"/>
    <property type="molecule type" value="Genomic_DNA"/>
</dbReference>
<dbReference type="AlphaFoldDB" id="A0A8X6UIH0"/>
<dbReference type="Proteomes" id="UP000887013">
    <property type="component" value="Unassembled WGS sequence"/>
</dbReference>